<comment type="cofactor">
    <cofactor evidence="1">
        <name>pyridoxal 5'-phosphate</name>
        <dbReference type="ChEBI" id="CHEBI:597326"/>
    </cofactor>
</comment>
<dbReference type="Proteomes" id="UP000005258">
    <property type="component" value="Chromosome"/>
</dbReference>
<protein>
    <recommendedName>
        <fullName evidence="3">cysteine desulfurase</fullName>
        <ecNumber evidence="3">2.8.1.7</ecNumber>
    </recommendedName>
</protein>
<dbReference type="NCBIfam" id="TIGR01979">
    <property type="entry name" value="sufS"/>
    <property type="match status" value="1"/>
</dbReference>
<dbReference type="KEGG" id="tmo:TMO_0108"/>
<keyword evidence="9" id="KW-1185">Reference proteome</keyword>
<evidence type="ECO:0000256" key="6">
    <source>
        <dbReference type="ARBA" id="ARBA00050776"/>
    </source>
</evidence>
<dbReference type="PATRIC" id="fig|1110502.3.peg.111"/>
<evidence type="ECO:0000313" key="9">
    <source>
        <dbReference type="Proteomes" id="UP000005258"/>
    </source>
</evidence>
<sequence>MMTDQKTLPVYDVERIRADFPILATQVRGKPLVYFDNAASSQKPRQVLDVERAVYETSYANVHRGVHYLSEKATSAYEAARETVRAWLNAASEREIVFTRGTTEGLNLVAYTWGRANLKPGDEILITHLEHHSNIVPWQIVAEQTGARLMVVPVTDTGEVDQDAFDRMIAGGRVKIMAVAHVSNALGTILPLQRMIDAAHAAGAIAVIDGAQALPHMRVDVRALDADFYAVSSHKAYGPTGFGVLYGKLPLLEAMPPWQGGGDMIETVSFEKTTYAPPPAKFEAGTPHIVGAIAFAAALDYLAAVGVEAVAAHEHDLTVYAHERLREINRLKIVGEAREKAGVVSFAIDGIHPHDIGTILDQQGIAVRTGHHCTQPLMARFGLPATARASFGMYNTRAEVDALVDGLRKVVKFMG</sequence>
<dbReference type="GO" id="GO:0031071">
    <property type="term" value="F:cysteine desulfurase activity"/>
    <property type="evidence" value="ECO:0007669"/>
    <property type="project" value="UniProtKB-EC"/>
</dbReference>
<reference evidence="8 9" key="1">
    <citation type="journal article" date="2012" name="J. Am. Chem. Soc.">
        <title>Bacterial biosynthesis and maturation of the didemnin anti-cancer agents.</title>
        <authorList>
            <person name="Xu Y."/>
            <person name="Kersten R.D."/>
            <person name="Nam S.J."/>
            <person name="Lu L."/>
            <person name="Al-Suwailem A.M."/>
            <person name="Zheng H."/>
            <person name="Fenical W."/>
            <person name="Dorrestein P.C."/>
            <person name="Moore B.S."/>
            <person name="Qian P.Y."/>
        </authorList>
    </citation>
    <scope>NUCLEOTIDE SEQUENCE [LARGE SCALE GENOMIC DNA]</scope>
    <source>
        <strain evidence="8 9">KA081020-065</strain>
    </source>
</reference>
<comment type="similarity">
    <text evidence="2">Belongs to the class-V pyridoxal-phosphate-dependent aminotransferase family. Csd subfamily.</text>
</comment>
<gene>
    <name evidence="8" type="primary">sufS</name>
    <name evidence="8" type="ordered locus">TMO_0108</name>
</gene>
<keyword evidence="5" id="KW-0663">Pyridoxal phosphate</keyword>
<evidence type="ECO:0000313" key="8">
    <source>
        <dbReference type="EMBL" id="AFK51947.1"/>
    </source>
</evidence>
<dbReference type="HOGENOM" id="CLU_003433_2_5_5"/>
<dbReference type="Pfam" id="PF00266">
    <property type="entry name" value="Aminotran_5"/>
    <property type="match status" value="1"/>
</dbReference>
<evidence type="ECO:0000259" key="7">
    <source>
        <dbReference type="Pfam" id="PF00266"/>
    </source>
</evidence>
<dbReference type="GO" id="GO:0030170">
    <property type="term" value="F:pyridoxal phosphate binding"/>
    <property type="evidence" value="ECO:0007669"/>
    <property type="project" value="InterPro"/>
</dbReference>
<accession>I3TGQ9</accession>
<evidence type="ECO:0000256" key="3">
    <source>
        <dbReference type="ARBA" id="ARBA00012239"/>
    </source>
</evidence>
<evidence type="ECO:0000256" key="5">
    <source>
        <dbReference type="ARBA" id="ARBA00022898"/>
    </source>
</evidence>
<dbReference type="GO" id="GO:0006534">
    <property type="term" value="P:cysteine metabolic process"/>
    <property type="evidence" value="ECO:0007669"/>
    <property type="project" value="InterPro"/>
</dbReference>
<name>I3TGQ9_TISMK</name>
<feature type="domain" description="Aminotransferase class V" evidence="7">
    <location>
        <begin position="33"/>
        <end position="403"/>
    </location>
</feature>
<dbReference type="EC" id="2.8.1.7" evidence="3"/>
<dbReference type="PANTHER" id="PTHR43586">
    <property type="entry name" value="CYSTEINE DESULFURASE"/>
    <property type="match status" value="1"/>
</dbReference>
<evidence type="ECO:0000256" key="2">
    <source>
        <dbReference type="ARBA" id="ARBA00010447"/>
    </source>
</evidence>
<keyword evidence="4" id="KW-0808">Transferase</keyword>
<proteinExistence type="inferred from homology"/>
<dbReference type="AlphaFoldDB" id="I3TGQ9"/>
<dbReference type="Gene3D" id="3.40.640.10">
    <property type="entry name" value="Type I PLP-dependent aspartate aminotransferase-like (Major domain)"/>
    <property type="match status" value="1"/>
</dbReference>
<dbReference type="InterPro" id="IPR015422">
    <property type="entry name" value="PyrdxlP-dep_Trfase_small"/>
</dbReference>
<dbReference type="InterPro" id="IPR015424">
    <property type="entry name" value="PyrdxlP-dep_Trfase"/>
</dbReference>
<dbReference type="STRING" id="1110502.TMO_0108"/>
<dbReference type="PANTHER" id="PTHR43586:SF8">
    <property type="entry name" value="CYSTEINE DESULFURASE 1, CHLOROPLASTIC"/>
    <property type="match status" value="1"/>
</dbReference>
<evidence type="ECO:0000256" key="4">
    <source>
        <dbReference type="ARBA" id="ARBA00022679"/>
    </source>
</evidence>
<dbReference type="SUPFAM" id="SSF53383">
    <property type="entry name" value="PLP-dependent transferases"/>
    <property type="match status" value="1"/>
</dbReference>
<dbReference type="InterPro" id="IPR010970">
    <property type="entry name" value="Cys_dSase_SufS"/>
</dbReference>
<dbReference type="CDD" id="cd06453">
    <property type="entry name" value="SufS_like"/>
    <property type="match status" value="1"/>
</dbReference>
<dbReference type="InterPro" id="IPR015421">
    <property type="entry name" value="PyrdxlP-dep_Trfase_major"/>
</dbReference>
<dbReference type="InterPro" id="IPR000192">
    <property type="entry name" value="Aminotrans_V_dom"/>
</dbReference>
<dbReference type="EMBL" id="CP003236">
    <property type="protein sequence ID" value="AFK51947.1"/>
    <property type="molecule type" value="Genomic_DNA"/>
</dbReference>
<dbReference type="Gene3D" id="3.90.1150.10">
    <property type="entry name" value="Aspartate Aminotransferase, domain 1"/>
    <property type="match status" value="1"/>
</dbReference>
<evidence type="ECO:0000256" key="1">
    <source>
        <dbReference type="ARBA" id="ARBA00001933"/>
    </source>
</evidence>
<comment type="catalytic activity">
    <reaction evidence="6">
        <text>(sulfur carrier)-H + L-cysteine = (sulfur carrier)-SH + L-alanine</text>
        <dbReference type="Rhea" id="RHEA:43892"/>
        <dbReference type="Rhea" id="RHEA-COMP:14737"/>
        <dbReference type="Rhea" id="RHEA-COMP:14739"/>
        <dbReference type="ChEBI" id="CHEBI:29917"/>
        <dbReference type="ChEBI" id="CHEBI:35235"/>
        <dbReference type="ChEBI" id="CHEBI:57972"/>
        <dbReference type="ChEBI" id="CHEBI:64428"/>
        <dbReference type="EC" id="2.8.1.7"/>
    </reaction>
</comment>
<dbReference type="eggNOG" id="COG0520">
    <property type="taxonomic scope" value="Bacteria"/>
</dbReference>
<organism evidence="8 9">
    <name type="scientific">Tistrella mobilis (strain KA081020-065)</name>
    <dbReference type="NCBI Taxonomy" id="1110502"/>
    <lineage>
        <taxon>Bacteria</taxon>
        <taxon>Pseudomonadati</taxon>
        <taxon>Pseudomonadota</taxon>
        <taxon>Alphaproteobacteria</taxon>
        <taxon>Geminicoccales</taxon>
        <taxon>Geminicoccaceae</taxon>
        <taxon>Tistrella</taxon>
    </lineage>
</organism>